<gene>
    <name evidence="3" type="ORF">PV10_08087</name>
</gene>
<protein>
    <recommendedName>
        <fullName evidence="5">ML-like domain-containing protein</fullName>
    </recommendedName>
</protein>
<keyword evidence="1" id="KW-1133">Transmembrane helix</keyword>
<evidence type="ECO:0000313" key="4">
    <source>
        <dbReference type="Proteomes" id="UP000054302"/>
    </source>
</evidence>
<organism evidence="3 4">
    <name type="scientific">Exophiala mesophila</name>
    <name type="common">Black yeast-like fungus</name>
    <dbReference type="NCBI Taxonomy" id="212818"/>
    <lineage>
        <taxon>Eukaryota</taxon>
        <taxon>Fungi</taxon>
        <taxon>Dikarya</taxon>
        <taxon>Ascomycota</taxon>
        <taxon>Pezizomycotina</taxon>
        <taxon>Eurotiomycetes</taxon>
        <taxon>Chaetothyriomycetidae</taxon>
        <taxon>Chaetothyriales</taxon>
        <taxon>Herpotrichiellaceae</taxon>
        <taxon>Exophiala</taxon>
    </lineage>
</organism>
<evidence type="ECO:0000313" key="3">
    <source>
        <dbReference type="EMBL" id="KIV88402.1"/>
    </source>
</evidence>
<name>A0A0D1Z0R1_EXOME</name>
<dbReference type="AlphaFoldDB" id="A0A0D1Z0R1"/>
<reference evidence="3 4" key="1">
    <citation type="submission" date="2015-01" db="EMBL/GenBank/DDBJ databases">
        <title>The Genome Sequence of Exophiala mesophila CBS40295.</title>
        <authorList>
            <consortium name="The Broad Institute Genomics Platform"/>
            <person name="Cuomo C."/>
            <person name="de Hoog S."/>
            <person name="Gorbushina A."/>
            <person name="Stielow B."/>
            <person name="Teixiera M."/>
            <person name="Abouelleil A."/>
            <person name="Chapman S.B."/>
            <person name="Priest M."/>
            <person name="Young S.K."/>
            <person name="Wortman J."/>
            <person name="Nusbaum C."/>
            <person name="Birren B."/>
        </authorList>
    </citation>
    <scope>NUCLEOTIDE SEQUENCE [LARGE SCALE GENOMIC DNA]</scope>
    <source>
        <strain evidence="3 4">CBS 40295</strain>
    </source>
</reference>
<evidence type="ECO:0000256" key="1">
    <source>
        <dbReference type="SAM" id="Phobius"/>
    </source>
</evidence>
<feature type="signal peptide" evidence="2">
    <location>
        <begin position="1"/>
        <end position="24"/>
    </location>
</feature>
<dbReference type="OrthoDB" id="3438213at2759"/>
<sequence>MSRQQFSITSILLLLSILTSFTTATYTPFGFLIRRQQIDPQRCDDYSRTANFSTVGSNATYRAAYLDASPEGSDPARAPLDSAMARLPTLQFDVDLNAQCGNLTEVAFEGAETNFTQGIVLQFRVGSAPRIGSGAMGLAAIAATLVYAAVESM</sequence>
<accession>A0A0D1Z0R1</accession>
<dbReference type="Proteomes" id="UP000054302">
    <property type="component" value="Unassembled WGS sequence"/>
</dbReference>
<dbReference type="OMA" id="EYSMIAN"/>
<keyword evidence="4" id="KW-1185">Reference proteome</keyword>
<keyword evidence="2" id="KW-0732">Signal</keyword>
<keyword evidence="1" id="KW-0472">Membrane</keyword>
<dbReference type="GeneID" id="27325932"/>
<evidence type="ECO:0000256" key="2">
    <source>
        <dbReference type="SAM" id="SignalP"/>
    </source>
</evidence>
<dbReference type="EMBL" id="KN847525">
    <property type="protein sequence ID" value="KIV88402.1"/>
    <property type="molecule type" value="Genomic_DNA"/>
</dbReference>
<keyword evidence="1" id="KW-0812">Transmembrane</keyword>
<feature type="transmembrane region" description="Helical" evidence="1">
    <location>
        <begin position="131"/>
        <end position="150"/>
    </location>
</feature>
<dbReference type="HOGENOM" id="CLU_139877_0_0_1"/>
<feature type="chain" id="PRO_5002237358" description="ML-like domain-containing protein" evidence="2">
    <location>
        <begin position="25"/>
        <end position="153"/>
    </location>
</feature>
<dbReference type="RefSeq" id="XP_016219976.1">
    <property type="nucleotide sequence ID" value="XM_016373065.1"/>
</dbReference>
<dbReference type="VEuPathDB" id="FungiDB:PV10_08087"/>
<evidence type="ECO:0008006" key="5">
    <source>
        <dbReference type="Google" id="ProtNLM"/>
    </source>
</evidence>
<proteinExistence type="predicted"/>